<accession>A0A0M3I7K4</accession>
<proteinExistence type="predicted"/>
<reference evidence="2" key="1">
    <citation type="submission" date="2017-02" db="UniProtKB">
        <authorList>
            <consortium name="WormBaseParasite"/>
        </authorList>
    </citation>
    <scope>IDENTIFICATION</scope>
</reference>
<organism evidence="1 2">
    <name type="scientific">Ascaris lumbricoides</name>
    <name type="common">Giant roundworm</name>
    <dbReference type="NCBI Taxonomy" id="6252"/>
    <lineage>
        <taxon>Eukaryota</taxon>
        <taxon>Metazoa</taxon>
        <taxon>Ecdysozoa</taxon>
        <taxon>Nematoda</taxon>
        <taxon>Chromadorea</taxon>
        <taxon>Rhabditida</taxon>
        <taxon>Spirurina</taxon>
        <taxon>Ascaridomorpha</taxon>
        <taxon>Ascaridoidea</taxon>
        <taxon>Ascarididae</taxon>
        <taxon>Ascaris</taxon>
    </lineage>
</organism>
<keyword evidence="1" id="KW-1185">Reference proteome</keyword>
<evidence type="ECO:0000313" key="1">
    <source>
        <dbReference type="Proteomes" id="UP000036681"/>
    </source>
</evidence>
<protein>
    <submittedName>
        <fullName evidence="2">Uncharacterized protein</fullName>
    </submittedName>
</protein>
<dbReference type="AlphaFoldDB" id="A0A0M3I7K4"/>
<dbReference type="Proteomes" id="UP000036681">
    <property type="component" value="Unplaced"/>
</dbReference>
<dbReference type="WBParaSite" id="ALUE_0001318101-mRNA-1">
    <property type="protein sequence ID" value="ALUE_0001318101-mRNA-1"/>
    <property type="gene ID" value="ALUE_0001318101"/>
</dbReference>
<sequence length="46" mass="5754">MDNKLANSKILFNWYLVGFEYRYNSLQIIYLFHEIYFFKLLVIKED</sequence>
<evidence type="ECO:0000313" key="2">
    <source>
        <dbReference type="WBParaSite" id="ALUE_0001318101-mRNA-1"/>
    </source>
</evidence>
<name>A0A0M3I7K4_ASCLU</name>